<dbReference type="EMBL" id="CP024968">
    <property type="protein sequence ID" value="ATZ21097.1"/>
    <property type="molecule type" value="Genomic_DNA"/>
</dbReference>
<evidence type="ECO:0000259" key="1">
    <source>
        <dbReference type="PROSITE" id="PS51677"/>
    </source>
</evidence>
<dbReference type="SUPFAM" id="SSF88713">
    <property type="entry name" value="Glycoside hydrolase/deacetylase"/>
    <property type="match status" value="1"/>
</dbReference>
<dbReference type="InterPro" id="IPR050248">
    <property type="entry name" value="Polysacc_deacetylase_ArnD"/>
</dbReference>
<dbReference type="GO" id="GO:0005975">
    <property type="term" value="P:carbohydrate metabolic process"/>
    <property type="evidence" value="ECO:0007669"/>
    <property type="project" value="InterPro"/>
</dbReference>
<dbReference type="Proteomes" id="UP000232221">
    <property type="component" value="Chromosome"/>
</dbReference>
<dbReference type="AlphaFoldDB" id="A0A2K8P2W9"/>
<protein>
    <submittedName>
        <fullName evidence="2">Peptidoglycan-N-acetylglucosamine deacetylase</fullName>
    </submittedName>
</protein>
<reference evidence="2 3" key="1">
    <citation type="submission" date="2017-11" db="EMBL/GenBank/DDBJ databases">
        <title>Genome sequence of Mesoplasma coleopterae BARC 779 (ATCC 49583).</title>
        <authorList>
            <person name="Lo W.-S."/>
            <person name="Kuo C.-H."/>
        </authorList>
    </citation>
    <scope>NUCLEOTIDE SEQUENCE [LARGE SCALE GENOMIC DNA]</scope>
    <source>
        <strain evidence="2 3">BARC 779</strain>
    </source>
</reference>
<dbReference type="PROSITE" id="PS51677">
    <property type="entry name" value="NODB"/>
    <property type="match status" value="1"/>
</dbReference>
<dbReference type="InterPro" id="IPR002509">
    <property type="entry name" value="NODB_dom"/>
</dbReference>
<dbReference type="OrthoDB" id="9812065at2"/>
<evidence type="ECO:0000313" key="3">
    <source>
        <dbReference type="Proteomes" id="UP000232221"/>
    </source>
</evidence>
<dbReference type="Gene3D" id="3.20.20.370">
    <property type="entry name" value="Glycoside hydrolase/deacetylase"/>
    <property type="match status" value="1"/>
</dbReference>
<name>A0A2K8P2W9_9MOLU</name>
<dbReference type="InterPro" id="IPR011330">
    <property type="entry name" value="Glyco_hydro/deAcase_b/a-brl"/>
</dbReference>
<organism evidence="2 3">
    <name type="scientific">Mesoplasma coleopterae</name>
    <dbReference type="NCBI Taxonomy" id="324078"/>
    <lineage>
        <taxon>Bacteria</taxon>
        <taxon>Bacillati</taxon>
        <taxon>Mycoplasmatota</taxon>
        <taxon>Mollicutes</taxon>
        <taxon>Entomoplasmatales</taxon>
        <taxon>Entomoplasmataceae</taxon>
        <taxon>Mesoplasma</taxon>
    </lineage>
</organism>
<proteinExistence type="predicted"/>
<dbReference type="KEGG" id="mcol:MCOLE_v1c05860"/>
<feature type="domain" description="NodB homology" evidence="1">
    <location>
        <begin position="38"/>
        <end position="228"/>
    </location>
</feature>
<evidence type="ECO:0000313" key="2">
    <source>
        <dbReference type="EMBL" id="ATZ21097.1"/>
    </source>
</evidence>
<accession>A0A2K8P2W9</accession>
<sequence length="246" mass="28459">MKKSIKILIVFTILAGFIFSLSSFKSNKEVGKIVTKEKVLMLTFDDGPSATEDWEIMNILDQYNVKATFFMTGVNLEKYDSDPGIKKVVDRMIKDGHSLGNHSYYHNKYTNNQTQLVKELNDVNNLIKGIYEQNGISIETKDIPIRMPYLQYYRGLGYVQKKVGNPYWVRGYLGTDYLGEETGKDKILKQYYSHLSNGKILVAHTREYAKVWLPEFLETLQSEGYKFANFTQNTNHYYQNYGKLGS</sequence>
<dbReference type="GO" id="GO:0016810">
    <property type="term" value="F:hydrolase activity, acting on carbon-nitrogen (but not peptide) bonds"/>
    <property type="evidence" value="ECO:0007669"/>
    <property type="project" value="InterPro"/>
</dbReference>
<dbReference type="PANTHER" id="PTHR10587">
    <property type="entry name" value="GLYCOSYL TRANSFERASE-RELATED"/>
    <property type="match status" value="1"/>
</dbReference>
<gene>
    <name evidence="2" type="ORF">MCOLE_v1c05860</name>
</gene>
<dbReference type="CDD" id="cd10917">
    <property type="entry name" value="CE4_NodB_like_6s_7s"/>
    <property type="match status" value="1"/>
</dbReference>
<dbReference type="RefSeq" id="WP_100671333.1">
    <property type="nucleotide sequence ID" value="NZ_CP022510.1"/>
</dbReference>
<dbReference type="PANTHER" id="PTHR10587:SF125">
    <property type="entry name" value="POLYSACCHARIDE DEACETYLASE YHEN-RELATED"/>
    <property type="match status" value="1"/>
</dbReference>
<keyword evidence="3" id="KW-1185">Reference proteome</keyword>
<dbReference type="Pfam" id="PF01522">
    <property type="entry name" value="Polysacc_deac_1"/>
    <property type="match status" value="1"/>
</dbReference>